<keyword evidence="2" id="KW-0378">Hydrolase</keyword>
<accession>A0A024GXL9</accession>
<name>A0A024GXL9_9MICC</name>
<dbReference type="CDD" id="cd08984">
    <property type="entry name" value="GH43-like"/>
    <property type="match status" value="1"/>
</dbReference>
<comment type="caution">
    <text evidence="2">The sequence shown here is derived from an EMBL/GenBank/DDBJ whole genome shotgun (WGS) entry which is preliminary data.</text>
</comment>
<dbReference type="STRING" id="861266.ARTSIC4J27_173"/>
<dbReference type="AlphaFoldDB" id="A0A024GXL9"/>
<dbReference type="EMBL" id="CAQI01000025">
    <property type="protein sequence ID" value="CCQ44249.1"/>
    <property type="molecule type" value="Genomic_DNA"/>
</dbReference>
<dbReference type="Proteomes" id="UP000035722">
    <property type="component" value="Unassembled WGS sequence"/>
</dbReference>
<keyword evidence="3" id="KW-1185">Reference proteome</keyword>
<gene>
    <name evidence="2" type="ORF">ARTSIC4J27_173</name>
</gene>
<dbReference type="InterPro" id="IPR023296">
    <property type="entry name" value="Glyco_hydro_beta-prop_sf"/>
</dbReference>
<reference evidence="3" key="1">
    <citation type="journal article" date="2014" name="Genome Announc.">
        <title>Genome Sequence of Arthrobacter siccitolerans 4J27, a Xeroprotectant-Producing Desiccation-Tolerant Microorganism.</title>
        <authorList>
            <person name="Manzanera M."/>
            <person name="Santa-Cruz-Calvo L."/>
            <person name="Vilchez J.I."/>
            <person name="Garcia-Fontana C."/>
            <person name="Silva-Castro G.A."/>
            <person name="Calvo C."/>
            <person name="Gonzalez-Lopez J."/>
        </authorList>
    </citation>
    <scope>NUCLEOTIDE SEQUENCE [LARGE SCALE GENOMIC DNA]</scope>
    <source>
        <strain evidence="3">4J27</strain>
    </source>
</reference>
<proteinExistence type="predicted"/>
<evidence type="ECO:0000256" key="1">
    <source>
        <dbReference type="SAM" id="MobiDB-lite"/>
    </source>
</evidence>
<dbReference type="Gene3D" id="2.115.10.20">
    <property type="entry name" value="Glycosyl hydrolase domain, family 43"/>
    <property type="match status" value="2"/>
</dbReference>
<dbReference type="GO" id="GO:0016787">
    <property type="term" value="F:hydrolase activity"/>
    <property type="evidence" value="ECO:0007669"/>
    <property type="project" value="UniProtKB-KW"/>
</dbReference>
<protein>
    <submittedName>
        <fullName evidence="2">Glycoside hydrolase, family 43</fullName>
    </submittedName>
</protein>
<dbReference type="SUPFAM" id="SSF75005">
    <property type="entry name" value="Arabinanase/levansucrase/invertase"/>
    <property type="match status" value="1"/>
</dbReference>
<sequence length="350" mass="38180">MLVSTTNYNVGETVPQQQATKQTSASPALPPLRPDALGTPYRDPVWDGPTDPILVPDHLTGEWVLFYTQRRATAPGLTGVEWVHGTAIGVARSSDGGLNWTYQGTVEGLVPPDTALPATLWAPDVVRIGDRWIMYLTVLGGVRTDWTGTASIVQFASQDLATWEYLGAIDLDSPRVIDAAVARCGDGRYRLWYKDEARGSTTYSAVSDTPEDPSSWVLEGLTIPGRPHEGPKVFRMDGTFWMIVDEWRGQGVYRTEDGAGGWIRQDHLGGLILTAPESVDGRPVVGRHADVVPLPPQEDGTERALLVYFTHPHWGGEDIGTMAPDPKTRLSHVRAAVLEVHDGILVCSEP</sequence>
<evidence type="ECO:0000313" key="3">
    <source>
        <dbReference type="Proteomes" id="UP000035722"/>
    </source>
</evidence>
<feature type="region of interest" description="Disordered" evidence="1">
    <location>
        <begin position="1"/>
        <end position="39"/>
    </location>
</feature>
<evidence type="ECO:0000313" key="2">
    <source>
        <dbReference type="EMBL" id="CCQ44249.1"/>
    </source>
</evidence>
<feature type="compositionally biased region" description="Polar residues" evidence="1">
    <location>
        <begin position="1"/>
        <end position="26"/>
    </location>
</feature>
<organism evidence="2 3">
    <name type="scientific">Pseudarthrobacter siccitolerans</name>
    <dbReference type="NCBI Taxonomy" id="861266"/>
    <lineage>
        <taxon>Bacteria</taxon>
        <taxon>Bacillati</taxon>
        <taxon>Actinomycetota</taxon>
        <taxon>Actinomycetes</taxon>
        <taxon>Micrococcales</taxon>
        <taxon>Micrococcaceae</taxon>
        <taxon>Pseudarthrobacter</taxon>
    </lineage>
</organism>